<protein>
    <recommendedName>
        <fullName evidence="2">PiggyBac transposable element-derived protein domain-containing protein</fullName>
    </recommendedName>
</protein>
<feature type="compositionally biased region" description="Acidic residues" evidence="1">
    <location>
        <begin position="462"/>
        <end position="474"/>
    </location>
</feature>
<dbReference type="PANTHER" id="PTHR46599:SF3">
    <property type="entry name" value="PIGGYBAC TRANSPOSABLE ELEMENT-DERIVED PROTEIN 4"/>
    <property type="match status" value="1"/>
</dbReference>
<feature type="region of interest" description="Disordered" evidence="1">
    <location>
        <begin position="454"/>
        <end position="523"/>
    </location>
</feature>
<evidence type="ECO:0000313" key="3">
    <source>
        <dbReference type="EMBL" id="KAJ8934039.1"/>
    </source>
</evidence>
<dbReference type="PANTHER" id="PTHR46599">
    <property type="entry name" value="PIGGYBAC TRANSPOSABLE ELEMENT-DERIVED PROTEIN 4"/>
    <property type="match status" value="1"/>
</dbReference>
<keyword evidence="4" id="KW-1185">Reference proteome</keyword>
<proteinExistence type="predicted"/>
<organism evidence="3 4">
    <name type="scientific">Rhamnusium bicolor</name>
    <dbReference type="NCBI Taxonomy" id="1586634"/>
    <lineage>
        <taxon>Eukaryota</taxon>
        <taxon>Metazoa</taxon>
        <taxon>Ecdysozoa</taxon>
        <taxon>Arthropoda</taxon>
        <taxon>Hexapoda</taxon>
        <taxon>Insecta</taxon>
        <taxon>Pterygota</taxon>
        <taxon>Neoptera</taxon>
        <taxon>Endopterygota</taxon>
        <taxon>Coleoptera</taxon>
        <taxon>Polyphaga</taxon>
        <taxon>Cucujiformia</taxon>
        <taxon>Chrysomeloidea</taxon>
        <taxon>Cerambycidae</taxon>
        <taxon>Lepturinae</taxon>
        <taxon>Rhagiini</taxon>
        <taxon>Rhamnusium</taxon>
    </lineage>
</organism>
<comment type="caution">
    <text evidence="3">The sequence shown here is derived from an EMBL/GenBank/DDBJ whole genome shotgun (WGS) entry which is preliminary data.</text>
</comment>
<evidence type="ECO:0000256" key="1">
    <source>
        <dbReference type="SAM" id="MobiDB-lite"/>
    </source>
</evidence>
<sequence length="523" mass="60756">MAGRKIWTYEELESMNQSDLRTILDEIPSDCESLESDIESVMADEINIEDVNRGDQVLDIQNMDIVFKNSDQLEWDSEDEIPLTVIRQVELTKQPVVWTKDIAHVTGLISDIVFQTNLYALQKNGGSNNFVPTTSAEMKAFFGVNMLMSLKKMPSYRDYWSSKEEMRDFFISSVMSRDRFSWLLSNSHKYLLANGTYACGTIRKGRKEFPELKLDKELKRGNFHNPSTTEFVSRRKKDGSAENIPCPLLVKQYNTHMGYVDRFDMLKSIYELDRKSHKWWHRIFFYFLDSSIVNAFILFKKRSDSRCVSLKEFRLSIARGLIGAAPATRGLKRGSSPSVQLQNKFKKSYNSSLRRGVKWYRKLGIELIAGSALVNAYLFHQEITNNKMSITKFREEVIHGLVRRQSPQRNVPQEESHVLTETEKKQICSGYYQKNITLHGRKVAKNRTFKTKTRCLNTSSESEPDPYSTDEDSDYVPSAEYYKNNSSDDEDDENNSPSARKRQRNPQNWKRNEVKQKRVKGQQ</sequence>
<dbReference type="EMBL" id="JANEYF010003791">
    <property type="protein sequence ID" value="KAJ8934039.1"/>
    <property type="molecule type" value="Genomic_DNA"/>
</dbReference>
<feature type="domain" description="PiggyBac transposable element-derived protein" evidence="2">
    <location>
        <begin position="108"/>
        <end position="188"/>
    </location>
</feature>
<reference evidence="3" key="1">
    <citation type="journal article" date="2023" name="Insect Mol. Biol.">
        <title>Genome sequencing provides insights into the evolution of gene families encoding plant cell wall-degrading enzymes in longhorned beetles.</title>
        <authorList>
            <person name="Shin N.R."/>
            <person name="Okamura Y."/>
            <person name="Kirsch R."/>
            <person name="Pauchet Y."/>
        </authorList>
    </citation>
    <scope>NUCLEOTIDE SEQUENCE</scope>
    <source>
        <strain evidence="3">RBIC_L_NR</strain>
    </source>
</reference>
<accession>A0AAV8X614</accession>
<evidence type="ECO:0000259" key="2">
    <source>
        <dbReference type="Pfam" id="PF13843"/>
    </source>
</evidence>
<dbReference type="Pfam" id="PF13843">
    <property type="entry name" value="DDE_Tnp_1_7"/>
    <property type="match status" value="2"/>
</dbReference>
<evidence type="ECO:0000313" key="4">
    <source>
        <dbReference type="Proteomes" id="UP001162156"/>
    </source>
</evidence>
<dbReference type="Proteomes" id="UP001162156">
    <property type="component" value="Unassembled WGS sequence"/>
</dbReference>
<gene>
    <name evidence="3" type="ORF">NQ314_013614</name>
</gene>
<dbReference type="InterPro" id="IPR029526">
    <property type="entry name" value="PGBD"/>
</dbReference>
<feature type="domain" description="PiggyBac transposable element-derived protein" evidence="2">
    <location>
        <begin position="230"/>
        <end position="296"/>
    </location>
</feature>
<name>A0AAV8X614_9CUCU</name>
<dbReference type="AlphaFoldDB" id="A0AAV8X614"/>